<dbReference type="RefSeq" id="WP_090087538.1">
    <property type="nucleotide sequence ID" value="NZ_FOMG01000001.1"/>
</dbReference>
<proteinExistence type="predicted"/>
<name>A0A1I1GY52_9CLOT</name>
<keyword evidence="2" id="KW-0378">Hydrolase</keyword>
<evidence type="ECO:0000256" key="2">
    <source>
        <dbReference type="ARBA" id="ARBA00022801"/>
    </source>
</evidence>
<dbReference type="STRING" id="119641.SAMN05421842_10193"/>
<dbReference type="InterPro" id="IPR004843">
    <property type="entry name" value="Calcineurin-like_PHP"/>
</dbReference>
<dbReference type="OrthoDB" id="9780884at2"/>
<dbReference type="PANTHER" id="PTHR31302">
    <property type="entry name" value="TRANSMEMBRANE PROTEIN WITH METALLOPHOSPHOESTERASE DOMAIN-RELATED"/>
    <property type="match status" value="1"/>
</dbReference>
<gene>
    <name evidence="4" type="ORF">SAMN05421842_10193</name>
</gene>
<dbReference type="InterPro" id="IPR051158">
    <property type="entry name" value="Metallophosphoesterase_sf"/>
</dbReference>
<sequence>MNKNLMLLLGLTITSTFIYFDNNLLKVSKYKVKSKKIPREFNNFKLMHLSDLHSKSFGKDNSKLIKKIYMENPNIIVMTGDMVNKYDTEFDEFLRLAEELSKKYAIYYIVGNHEQRLKKDNLIFLINQLRKLGIRVLNNEKIKLIKGEEFINLYGMSIPLLYYKVGKNKVNFREDTMKELLGNYNDKNYSILLTHNPLYFDTYAKYNVDLTLCGHVHGGMIRLPFIGAILSPERKFFPKYNSGEYEINKKKLIVSRGIGHSMPGIRILNRPEIVIITLSLN</sequence>
<dbReference type="GO" id="GO:0009245">
    <property type="term" value="P:lipid A biosynthetic process"/>
    <property type="evidence" value="ECO:0007669"/>
    <property type="project" value="TreeGrafter"/>
</dbReference>
<dbReference type="Proteomes" id="UP000199263">
    <property type="component" value="Unassembled WGS sequence"/>
</dbReference>
<dbReference type="CDD" id="cd07385">
    <property type="entry name" value="MPP_YkuE_C"/>
    <property type="match status" value="1"/>
</dbReference>
<dbReference type="GO" id="GO:0008758">
    <property type="term" value="F:UDP-2,3-diacylglucosamine hydrolase activity"/>
    <property type="evidence" value="ECO:0007669"/>
    <property type="project" value="TreeGrafter"/>
</dbReference>
<dbReference type="Pfam" id="PF00149">
    <property type="entry name" value="Metallophos"/>
    <property type="match status" value="1"/>
</dbReference>
<reference evidence="4 5" key="1">
    <citation type="submission" date="2016-10" db="EMBL/GenBank/DDBJ databases">
        <authorList>
            <person name="de Groot N.N."/>
        </authorList>
    </citation>
    <scope>NUCLEOTIDE SEQUENCE [LARGE SCALE GENOMIC DNA]</scope>
    <source>
        <strain evidence="4 5">DSM 12992</strain>
    </source>
</reference>
<dbReference type="PANTHER" id="PTHR31302:SF31">
    <property type="entry name" value="PHOSPHODIESTERASE YAEI"/>
    <property type="match status" value="1"/>
</dbReference>
<keyword evidence="1" id="KW-0479">Metal-binding</keyword>
<dbReference type="GO" id="GO:0046872">
    <property type="term" value="F:metal ion binding"/>
    <property type="evidence" value="ECO:0007669"/>
    <property type="project" value="UniProtKB-KW"/>
</dbReference>
<protein>
    <recommendedName>
        <fullName evidence="3">Calcineurin-like phosphoesterase domain-containing protein</fullName>
    </recommendedName>
</protein>
<dbReference type="GO" id="GO:0016020">
    <property type="term" value="C:membrane"/>
    <property type="evidence" value="ECO:0007669"/>
    <property type="project" value="GOC"/>
</dbReference>
<evidence type="ECO:0000313" key="4">
    <source>
        <dbReference type="EMBL" id="SFC16212.1"/>
    </source>
</evidence>
<evidence type="ECO:0000256" key="1">
    <source>
        <dbReference type="ARBA" id="ARBA00022723"/>
    </source>
</evidence>
<evidence type="ECO:0000313" key="5">
    <source>
        <dbReference type="Proteomes" id="UP000199263"/>
    </source>
</evidence>
<dbReference type="EMBL" id="FOMG01000001">
    <property type="protein sequence ID" value="SFC16212.1"/>
    <property type="molecule type" value="Genomic_DNA"/>
</dbReference>
<dbReference type="SUPFAM" id="SSF56300">
    <property type="entry name" value="Metallo-dependent phosphatases"/>
    <property type="match status" value="1"/>
</dbReference>
<accession>A0A1I1GY52</accession>
<feature type="domain" description="Calcineurin-like phosphoesterase" evidence="3">
    <location>
        <begin position="45"/>
        <end position="218"/>
    </location>
</feature>
<dbReference type="AlphaFoldDB" id="A0A1I1GY52"/>
<dbReference type="InterPro" id="IPR029052">
    <property type="entry name" value="Metallo-depent_PP-like"/>
</dbReference>
<organism evidence="4 5">
    <name type="scientific">Clostridium uliginosum</name>
    <dbReference type="NCBI Taxonomy" id="119641"/>
    <lineage>
        <taxon>Bacteria</taxon>
        <taxon>Bacillati</taxon>
        <taxon>Bacillota</taxon>
        <taxon>Clostridia</taxon>
        <taxon>Eubacteriales</taxon>
        <taxon>Clostridiaceae</taxon>
        <taxon>Clostridium</taxon>
    </lineage>
</organism>
<keyword evidence="5" id="KW-1185">Reference proteome</keyword>
<evidence type="ECO:0000259" key="3">
    <source>
        <dbReference type="Pfam" id="PF00149"/>
    </source>
</evidence>
<dbReference type="Gene3D" id="3.60.21.10">
    <property type="match status" value="1"/>
</dbReference>